<comment type="caution">
    <text evidence="1">The sequence shown here is derived from an EMBL/GenBank/DDBJ whole genome shotgun (WGS) entry which is preliminary data.</text>
</comment>
<evidence type="ECO:0000313" key="1">
    <source>
        <dbReference type="EMBL" id="KKZ10590.1"/>
    </source>
</evidence>
<accession>A0A0G2IVI7</accession>
<dbReference type="AlphaFoldDB" id="A0A0G2IVI7"/>
<gene>
    <name evidence="1" type="ORF">TE42_09750</name>
</gene>
<dbReference type="EMBL" id="JXQG01000083">
    <property type="protein sequence ID" value="KKZ10590.1"/>
    <property type="molecule type" value="Genomic_DNA"/>
</dbReference>
<evidence type="ECO:0000313" key="2">
    <source>
        <dbReference type="Proteomes" id="UP000035067"/>
    </source>
</evidence>
<organism evidence="1 2">
    <name type="scientific">Candidatus Synechococcus spongiarum SP3</name>
    <dbReference type="NCBI Taxonomy" id="1604020"/>
    <lineage>
        <taxon>Bacteria</taxon>
        <taxon>Bacillati</taxon>
        <taxon>Cyanobacteriota</taxon>
        <taxon>Cyanophyceae</taxon>
        <taxon>Synechococcales</taxon>
        <taxon>Synechococcaceae</taxon>
        <taxon>Synechococcus</taxon>
    </lineage>
</organism>
<dbReference type="Proteomes" id="UP000035067">
    <property type="component" value="Unassembled WGS sequence"/>
</dbReference>
<reference evidence="1 2" key="1">
    <citation type="submission" date="2015-01" db="EMBL/GenBank/DDBJ databases">
        <title>Lifestyle Evolution in Cyanobacterial Symbionts of Sponges.</title>
        <authorList>
            <person name="Burgsdorf I."/>
            <person name="Slaby B.M."/>
            <person name="Handley K.M."/>
            <person name="Haber M."/>
            <person name="Blom J."/>
            <person name="Marshall C.W."/>
            <person name="Gilbert J.A."/>
            <person name="Hentschel U."/>
            <person name="Steindler L."/>
        </authorList>
    </citation>
    <scope>NUCLEOTIDE SEQUENCE [LARGE SCALE GENOMIC DNA]</scope>
    <source>
        <strain evidence="1">SP3</strain>
    </source>
</reference>
<dbReference type="PATRIC" id="fig|1604020.3.peg.2263"/>
<evidence type="ECO:0008006" key="3">
    <source>
        <dbReference type="Google" id="ProtNLM"/>
    </source>
</evidence>
<proteinExistence type="predicted"/>
<protein>
    <recommendedName>
        <fullName evidence="3">Transposase</fullName>
    </recommendedName>
</protein>
<sequence>MEGPLRDFTVALFCCSDDFAKLFEEWQGHHLIPSGRQRRRVGKLCLGEMLFIMVLFPISAY</sequence>
<name>A0A0G2IVI7_9SYNE</name>